<accession>A0ABS6JI65</accession>
<evidence type="ECO:0000256" key="1">
    <source>
        <dbReference type="SAM" id="MobiDB-lite"/>
    </source>
</evidence>
<feature type="transmembrane region" description="Helical" evidence="2">
    <location>
        <begin position="12"/>
        <end position="28"/>
    </location>
</feature>
<keyword evidence="2" id="KW-0472">Membrane</keyword>
<keyword evidence="4" id="KW-1185">Reference proteome</keyword>
<dbReference type="RefSeq" id="WP_217067388.1">
    <property type="nucleotide sequence ID" value="NZ_JAHQCS010000129.1"/>
</dbReference>
<proteinExistence type="predicted"/>
<feature type="region of interest" description="Disordered" evidence="1">
    <location>
        <begin position="97"/>
        <end position="130"/>
    </location>
</feature>
<name>A0ABS6JI65_9BACI</name>
<comment type="caution">
    <text evidence="3">The sequence shown here is derived from an EMBL/GenBank/DDBJ whole genome shotgun (WGS) entry which is preliminary data.</text>
</comment>
<evidence type="ECO:0000313" key="3">
    <source>
        <dbReference type="EMBL" id="MBU9713223.1"/>
    </source>
</evidence>
<reference evidence="3 4" key="1">
    <citation type="submission" date="2021-06" db="EMBL/GenBank/DDBJ databases">
        <title>Bacillus sp. RD4P76, an endophyte from a halophyte.</title>
        <authorList>
            <person name="Sun J.-Q."/>
        </authorList>
    </citation>
    <scope>NUCLEOTIDE SEQUENCE [LARGE SCALE GENOMIC DNA]</scope>
    <source>
        <strain evidence="3 4">CGMCC 1.15917</strain>
    </source>
</reference>
<keyword evidence="2" id="KW-1133">Transmembrane helix</keyword>
<gene>
    <name evidence="3" type="ORF">KS419_15945</name>
</gene>
<feature type="transmembrane region" description="Helical" evidence="2">
    <location>
        <begin position="34"/>
        <end position="58"/>
    </location>
</feature>
<organism evidence="3 4">
    <name type="scientific">Evansella tamaricis</name>
    <dbReference type="NCBI Taxonomy" id="2069301"/>
    <lineage>
        <taxon>Bacteria</taxon>
        <taxon>Bacillati</taxon>
        <taxon>Bacillota</taxon>
        <taxon>Bacilli</taxon>
        <taxon>Bacillales</taxon>
        <taxon>Bacillaceae</taxon>
        <taxon>Evansella</taxon>
    </lineage>
</organism>
<evidence type="ECO:0000313" key="4">
    <source>
        <dbReference type="Proteomes" id="UP000784880"/>
    </source>
</evidence>
<keyword evidence="2" id="KW-0812">Transmembrane</keyword>
<sequence length="206" mass="22808">MESENISLAIRVIAWIQLGLGILFAIVMGNDFGFAYTIVWIVGSVVTCVLLLGFATIIEHLGNLVIHSSYQSNQQQKILVDLSRISKSVKNLESASEQKQELASAPAPAPVKTDSELDQTNNSAPAEKEKEAVINLDEIDTDPTNDVPFQTVVQIMNFFLYKYKVKPDSIKASTQEGYYIVLHKDFDRKIVKVDGNKVSEVSSDLT</sequence>
<dbReference type="Proteomes" id="UP000784880">
    <property type="component" value="Unassembled WGS sequence"/>
</dbReference>
<evidence type="ECO:0000256" key="2">
    <source>
        <dbReference type="SAM" id="Phobius"/>
    </source>
</evidence>
<dbReference type="EMBL" id="JAHQCS010000129">
    <property type="protein sequence ID" value="MBU9713223.1"/>
    <property type="molecule type" value="Genomic_DNA"/>
</dbReference>
<protein>
    <submittedName>
        <fullName evidence="3">Uncharacterized protein</fullName>
    </submittedName>
</protein>